<dbReference type="InterPro" id="IPR003697">
    <property type="entry name" value="Maf-like"/>
</dbReference>
<dbReference type="EMBL" id="FNJQ01000023">
    <property type="protein sequence ID" value="SDP52783.1"/>
    <property type="molecule type" value="Genomic_DNA"/>
</dbReference>
<comment type="similarity">
    <text evidence="3">Belongs to the Maf family. YhdE subfamily.</text>
</comment>
<dbReference type="GO" id="GO:0005737">
    <property type="term" value="C:cytoplasm"/>
    <property type="evidence" value="ECO:0007669"/>
    <property type="project" value="UniProtKB-SubCell"/>
</dbReference>
<dbReference type="OrthoDB" id="9807767at2"/>
<dbReference type="GO" id="GO:0036221">
    <property type="term" value="F:UTP diphosphatase activity"/>
    <property type="evidence" value="ECO:0007669"/>
    <property type="project" value="RHEA"/>
</dbReference>
<dbReference type="GO" id="GO:0036218">
    <property type="term" value="F:dTTP diphosphatase activity"/>
    <property type="evidence" value="ECO:0007669"/>
    <property type="project" value="RHEA"/>
</dbReference>
<comment type="caution">
    <text evidence="3">Lacks conserved residue(s) required for the propagation of feature annotation.</text>
</comment>
<proteinExistence type="inferred from homology"/>
<sequence length="196" mass="21065">MFILASGSPRRKELLQQINARFDIRISAAEELSGDGVSPAKLVEKNAAAKALAVARLHPNQAVLGADTVVALDGHTYGKPDSREDAVRMLKEFSGRTHEVLTGIAWVNNEHLFTDVVKTEVEFAQLADTEIERYVKSGEPMDKAGAYAIQGAAAEFIVGIHGSFTNVVGLPLNATVRLARKAGVNLYGDYGEGFTP</sequence>
<feature type="site" description="Important for substrate specificity" evidence="3">
    <location>
        <position position="68"/>
    </location>
</feature>
<protein>
    <recommendedName>
        <fullName evidence="3">dTTP/UTP pyrophosphatase</fullName>
        <shortName evidence="3">dTTPase/UTPase</shortName>
        <ecNumber evidence="3">3.6.1.9</ecNumber>
    </recommendedName>
    <alternativeName>
        <fullName evidence="3">Nucleoside triphosphate pyrophosphatase</fullName>
    </alternativeName>
    <alternativeName>
        <fullName evidence="3">Nucleotide pyrophosphatase</fullName>
        <shortName evidence="3">Nucleotide PPase</shortName>
    </alternativeName>
</protein>
<dbReference type="GO" id="GO:0009117">
    <property type="term" value="P:nucleotide metabolic process"/>
    <property type="evidence" value="ECO:0007669"/>
    <property type="project" value="UniProtKB-KW"/>
</dbReference>
<dbReference type="Pfam" id="PF02545">
    <property type="entry name" value="Maf"/>
    <property type="match status" value="1"/>
</dbReference>
<evidence type="ECO:0000256" key="3">
    <source>
        <dbReference type="HAMAP-Rule" id="MF_00528"/>
    </source>
</evidence>
<comment type="catalytic activity">
    <reaction evidence="3">
        <text>dTTP + H2O = dTMP + diphosphate + H(+)</text>
        <dbReference type="Rhea" id="RHEA:28534"/>
        <dbReference type="ChEBI" id="CHEBI:15377"/>
        <dbReference type="ChEBI" id="CHEBI:15378"/>
        <dbReference type="ChEBI" id="CHEBI:33019"/>
        <dbReference type="ChEBI" id="CHEBI:37568"/>
        <dbReference type="ChEBI" id="CHEBI:63528"/>
        <dbReference type="EC" id="3.6.1.9"/>
    </reaction>
</comment>
<evidence type="ECO:0000256" key="2">
    <source>
        <dbReference type="ARBA" id="ARBA00022801"/>
    </source>
</evidence>
<dbReference type="EC" id="3.6.1.9" evidence="3"/>
<dbReference type="AlphaFoldDB" id="A0A1H0TFG7"/>
<keyword evidence="2 3" id="KW-0378">Hydrolase</keyword>
<dbReference type="PANTHER" id="PTHR43213:SF5">
    <property type="entry name" value="BIFUNCTIONAL DTTP_UTP PYROPHOSPHATASE_METHYLTRANSFERASE PROTEIN-RELATED"/>
    <property type="match status" value="1"/>
</dbReference>
<comment type="catalytic activity">
    <reaction evidence="3">
        <text>UTP + H2O = UMP + diphosphate + H(+)</text>
        <dbReference type="Rhea" id="RHEA:29395"/>
        <dbReference type="ChEBI" id="CHEBI:15377"/>
        <dbReference type="ChEBI" id="CHEBI:15378"/>
        <dbReference type="ChEBI" id="CHEBI:33019"/>
        <dbReference type="ChEBI" id="CHEBI:46398"/>
        <dbReference type="ChEBI" id="CHEBI:57865"/>
        <dbReference type="EC" id="3.6.1.9"/>
    </reaction>
</comment>
<comment type="subcellular location">
    <subcellularLocation>
        <location evidence="3">Cytoplasm</location>
    </subcellularLocation>
</comment>
<dbReference type="Gene3D" id="3.90.950.10">
    <property type="match status" value="1"/>
</dbReference>
<comment type="function">
    <text evidence="3">Nucleoside triphosphate pyrophosphatase that hydrolyzes dTTP and UTP. May have a dual role in cell division arrest and in preventing the incorporation of modified nucleotides into cellular nucleic acids.</text>
</comment>
<dbReference type="HAMAP" id="MF_00528">
    <property type="entry name" value="Maf"/>
    <property type="match status" value="1"/>
</dbReference>
<evidence type="ECO:0000313" key="5">
    <source>
        <dbReference type="Proteomes" id="UP000182412"/>
    </source>
</evidence>
<evidence type="ECO:0000256" key="1">
    <source>
        <dbReference type="ARBA" id="ARBA00001968"/>
    </source>
</evidence>
<gene>
    <name evidence="4" type="ORF">SAMN05216366_12329</name>
</gene>
<dbReference type="PANTHER" id="PTHR43213">
    <property type="entry name" value="BIFUNCTIONAL DTTP/UTP PYROPHOSPHATASE/METHYLTRANSFERASE PROTEIN-RELATED"/>
    <property type="match status" value="1"/>
</dbReference>
<feature type="active site" description="Proton acceptor" evidence="3">
    <location>
        <position position="67"/>
    </location>
</feature>
<dbReference type="SUPFAM" id="SSF52972">
    <property type="entry name" value="ITPase-like"/>
    <property type="match status" value="1"/>
</dbReference>
<keyword evidence="3" id="KW-0546">Nucleotide metabolism</keyword>
<dbReference type="NCBIfam" id="TIGR00172">
    <property type="entry name" value="maf"/>
    <property type="match status" value="1"/>
</dbReference>
<reference evidence="4 5" key="1">
    <citation type="submission" date="2016-10" db="EMBL/GenBank/DDBJ databases">
        <authorList>
            <person name="de Groot N.N."/>
        </authorList>
    </citation>
    <scope>NUCLEOTIDE SEQUENCE [LARGE SCALE GENOMIC DNA]</scope>
    <source>
        <strain evidence="4 5">S137</strain>
    </source>
</reference>
<feature type="site" description="Important for substrate specificity" evidence="3">
    <location>
        <position position="150"/>
    </location>
</feature>
<dbReference type="PIRSF" id="PIRSF006305">
    <property type="entry name" value="Maf"/>
    <property type="match status" value="1"/>
</dbReference>
<keyword evidence="3" id="KW-0963">Cytoplasm</keyword>
<dbReference type="InterPro" id="IPR029001">
    <property type="entry name" value="ITPase-like_fam"/>
</dbReference>
<feature type="site" description="Important for substrate specificity" evidence="3">
    <location>
        <position position="10"/>
    </location>
</feature>
<dbReference type="CDD" id="cd00555">
    <property type="entry name" value="Maf"/>
    <property type="match status" value="1"/>
</dbReference>
<accession>A0A1H0TFG7</accession>
<dbReference type="RefSeq" id="WP_074572820.1">
    <property type="nucleotide sequence ID" value="NZ_FNJQ01000023.1"/>
</dbReference>
<comment type="cofactor">
    <cofactor evidence="1 3">
        <name>a divalent metal cation</name>
        <dbReference type="ChEBI" id="CHEBI:60240"/>
    </cofactor>
</comment>
<evidence type="ECO:0000313" key="4">
    <source>
        <dbReference type="EMBL" id="SDP52783.1"/>
    </source>
</evidence>
<organism evidence="4 5">
    <name type="scientific">Selenomonas ruminantium</name>
    <dbReference type="NCBI Taxonomy" id="971"/>
    <lineage>
        <taxon>Bacteria</taxon>
        <taxon>Bacillati</taxon>
        <taxon>Bacillota</taxon>
        <taxon>Negativicutes</taxon>
        <taxon>Selenomonadales</taxon>
        <taxon>Selenomonadaceae</taxon>
        <taxon>Selenomonas</taxon>
    </lineage>
</organism>
<dbReference type="Proteomes" id="UP000182412">
    <property type="component" value="Unassembled WGS sequence"/>
</dbReference>
<name>A0A1H0TFG7_SELRU</name>